<dbReference type="Proteomes" id="UP000237105">
    <property type="component" value="Unassembled WGS sequence"/>
</dbReference>
<name>A0A2P5B740_PARAD</name>
<dbReference type="AlphaFoldDB" id="A0A2P5B740"/>
<evidence type="ECO:0000313" key="1">
    <source>
        <dbReference type="EMBL" id="PON44588.1"/>
    </source>
</evidence>
<proteinExistence type="predicted"/>
<dbReference type="EMBL" id="JXTB01000347">
    <property type="protein sequence ID" value="PON44588.1"/>
    <property type="molecule type" value="Genomic_DNA"/>
</dbReference>
<sequence length="95" mass="11449">MYHGAYKAPRKVLRTMSTKAPYRRRERHFPRCFLSALVSRYQGAKKAPWKMPFTVPARRLGSQGLLRHLELRRFCGHYERHFKALIKRFEMPFLL</sequence>
<evidence type="ECO:0000313" key="2">
    <source>
        <dbReference type="Proteomes" id="UP000237105"/>
    </source>
</evidence>
<organism evidence="1 2">
    <name type="scientific">Parasponia andersonii</name>
    <name type="common">Sponia andersonii</name>
    <dbReference type="NCBI Taxonomy" id="3476"/>
    <lineage>
        <taxon>Eukaryota</taxon>
        <taxon>Viridiplantae</taxon>
        <taxon>Streptophyta</taxon>
        <taxon>Embryophyta</taxon>
        <taxon>Tracheophyta</taxon>
        <taxon>Spermatophyta</taxon>
        <taxon>Magnoliopsida</taxon>
        <taxon>eudicotyledons</taxon>
        <taxon>Gunneridae</taxon>
        <taxon>Pentapetalae</taxon>
        <taxon>rosids</taxon>
        <taxon>fabids</taxon>
        <taxon>Rosales</taxon>
        <taxon>Cannabaceae</taxon>
        <taxon>Parasponia</taxon>
    </lineage>
</organism>
<reference evidence="2" key="1">
    <citation type="submission" date="2016-06" db="EMBL/GenBank/DDBJ databases">
        <title>Parallel loss of symbiosis genes in relatives of nitrogen-fixing non-legume Parasponia.</title>
        <authorList>
            <person name="Van Velzen R."/>
            <person name="Holmer R."/>
            <person name="Bu F."/>
            <person name="Rutten L."/>
            <person name="Van Zeijl A."/>
            <person name="Liu W."/>
            <person name="Santuari L."/>
            <person name="Cao Q."/>
            <person name="Sharma T."/>
            <person name="Shen D."/>
            <person name="Roswanjaya Y."/>
            <person name="Wardhani T."/>
            <person name="Kalhor M.S."/>
            <person name="Jansen J."/>
            <person name="Van den Hoogen J."/>
            <person name="Gungor B."/>
            <person name="Hartog M."/>
            <person name="Hontelez J."/>
            <person name="Verver J."/>
            <person name="Yang W.-C."/>
            <person name="Schijlen E."/>
            <person name="Repin R."/>
            <person name="Schilthuizen M."/>
            <person name="Schranz E."/>
            <person name="Heidstra R."/>
            <person name="Miyata K."/>
            <person name="Fedorova E."/>
            <person name="Kohlen W."/>
            <person name="Bisseling T."/>
            <person name="Smit S."/>
            <person name="Geurts R."/>
        </authorList>
    </citation>
    <scope>NUCLEOTIDE SEQUENCE [LARGE SCALE GENOMIC DNA]</scope>
    <source>
        <strain evidence="2">cv. WU1-14</strain>
    </source>
</reference>
<gene>
    <name evidence="1" type="ORF">PanWU01x14_265730</name>
</gene>
<protein>
    <submittedName>
        <fullName evidence="1">Uncharacterized protein</fullName>
    </submittedName>
</protein>
<accession>A0A2P5B740</accession>
<comment type="caution">
    <text evidence="1">The sequence shown here is derived from an EMBL/GenBank/DDBJ whole genome shotgun (WGS) entry which is preliminary data.</text>
</comment>
<keyword evidence="2" id="KW-1185">Reference proteome</keyword>